<dbReference type="GO" id="GO:0006935">
    <property type="term" value="P:chemotaxis"/>
    <property type="evidence" value="ECO:0007669"/>
    <property type="project" value="UniProtKB-KW"/>
</dbReference>
<keyword evidence="6" id="KW-1185">Reference proteome</keyword>
<gene>
    <name evidence="5" type="ORF">SAMN02910344_01996</name>
</gene>
<keyword evidence="2 3" id="KW-0597">Phosphoprotein</keyword>
<evidence type="ECO:0000256" key="2">
    <source>
        <dbReference type="ARBA" id="ARBA00022553"/>
    </source>
</evidence>
<dbReference type="InterPro" id="IPR028976">
    <property type="entry name" value="CheC-like_sf"/>
</dbReference>
<dbReference type="PANTHER" id="PTHR44591:SF24">
    <property type="entry name" value="PROTEIN-GLUTAMATE METHYLESTERASE_PROTEIN-GLUTAMINE GLUTAMINASE 1"/>
    <property type="match status" value="1"/>
</dbReference>
<dbReference type="Proteomes" id="UP000243745">
    <property type="component" value="Unassembled WGS sequence"/>
</dbReference>
<dbReference type="SUPFAM" id="SSF103039">
    <property type="entry name" value="CheC-like"/>
    <property type="match status" value="1"/>
</dbReference>
<dbReference type="Gene3D" id="3.40.50.2300">
    <property type="match status" value="1"/>
</dbReference>
<evidence type="ECO:0000313" key="5">
    <source>
        <dbReference type="EMBL" id="SFP66211.1"/>
    </source>
</evidence>
<dbReference type="Gene3D" id="3.40.1550.10">
    <property type="entry name" value="CheC-like"/>
    <property type="match status" value="1"/>
</dbReference>
<evidence type="ECO:0000313" key="6">
    <source>
        <dbReference type="Proteomes" id="UP000243745"/>
    </source>
</evidence>
<dbReference type="CDD" id="cd17593">
    <property type="entry name" value="REC_CheC-like"/>
    <property type="match status" value="1"/>
</dbReference>
<accession>A0A662ZKD1</accession>
<evidence type="ECO:0000256" key="1">
    <source>
        <dbReference type="ARBA" id="ARBA00022500"/>
    </source>
</evidence>
<dbReference type="RefSeq" id="WP_093143309.1">
    <property type="nucleotide sequence ID" value="NZ_FOXF01000051.1"/>
</dbReference>
<sequence length="331" mass="37265">MALDIIVCDDSKFARNQLIRVIPKKLVKNLYTSSNGKEAMELLREGKGKLMFLDLNMPVMDGYEVLEAVRQEGLRVMIIVVSGDIQQQALEIIKKYKVLAFIKKPLVPDELHELLTKYGLCHEDDLEELTDPSIAIDHSETKPFDELGEKINIATGLAASKIADMLNLFVTMPLPNIKIETGRKISSDIQHWLDITGNIIVSQGFDGDGILGESLIYFSSKDINTYTKAVTDNQKLDDQAKNSMVIELASIISGTLMRNFTHQINYIINFNFPGLVSPNVEHNLTNPELINSKILNVELTYVIKDLNMNIKFQILFNHSTSEKLKEIMALV</sequence>
<evidence type="ECO:0000259" key="4">
    <source>
        <dbReference type="PROSITE" id="PS50110"/>
    </source>
</evidence>
<evidence type="ECO:0000256" key="3">
    <source>
        <dbReference type="PROSITE-ProRule" id="PRU00169"/>
    </source>
</evidence>
<feature type="domain" description="Response regulatory" evidence="4">
    <location>
        <begin position="4"/>
        <end position="119"/>
    </location>
</feature>
<dbReference type="InterPro" id="IPR001789">
    <property type="entry name" value="Sig_transdc_resp-reg_receiver"/>
</dbReference>
<dbReference type="OrthoDB" id="281471at2"/>
<dbReference type="SMART" id="SM00448">
    <property type="entry name" value="REC"/>
    <property type="match status" value="1"/>
</dbReference>
<keyword evidence="1" id="KW-0145">Chemotaxis</keyword>
<dbReference type="EMBL" id="FOXF01000051">
    <property type="protein sequence ID" value="SFP66211.1"/>
    <property type="molecule type" value="Genomic_DNA"/>
</dbReference>
<feature type="modified residue" description="4-aspartylphosphate" evidence="3">
    <location>
        <position position="54"/>
    </location>
</feature>
<organism evidence="5 6">
    <name type="scientific">Ruminobacter amylophilus</name>
    <dbReference type="NCBI Taxonomy" id="867"/>
    <lineage>
        <taxon>Bacteria</taxon>
        <taxon>Pseudomonadati</taxon>
        <taxon>Pseudomonadota</taxon>
        <taxon>Gammaproteobacteria</taxon>
        <taxon>Aeromonadales</taxon>
        <taxon>Succinivibrionaceae</taxon>
        <taxon>Ruminobacter</taxon>
    </lineage>
</organism>
<dbReference type="GO" id="GO:0000160">
    <property type="term" value="P:phosphorelay signal transduction system"/>
    <property type="evidence" value="ECO:0007669"/>
    <property type="project" value="InterPro"/>
</dbReference>
<dbReference type="Pfam" id="PF00072">
    <property type="entry name" value="Response_reg"/>
    <property type="match status" value="1"/>
</dbReference>
<dbReference type="InterPro" id="IPR050595">
    <property type="entry name" value="Bact_response_regulator"/>
</dbReference>
<protein>
    <submittedName>
        <fullName evidence="5">Response regulator receiver domain-containing protein</fullName>
    </submittedName>
</protein>
<dbReference type="InterPro" id="IPR011006">
    <property type="entry name" value="CheY-like_superfamily"/>
</dbReference>
<dbReference type="PROSITE" id="PS50110">
    <property type="entry name" value="RESPONSE_REGULATORY"/>
    <property type="match status" value="1"/>
</dbReference>
<dbReference type="AlphaFoldDB" id="A0A662ZKD1"/>
<dbReference type="SUPFAM" id="SSF52172">
    <property type="entry name" value="CheY-like"/>
    <property type="match status" value="1"/>
</dbReference>
<reference evidence="5 6" key="1">
    <citation type="submission" date="2016-10" db="EMBL/GenBank/DDBJ databases">
        <authorList>
            <person name="Varghese N."/>
            <person name="Submissions S."/>
        </authorList>
    </citation>
    <scope>NUCLEOTIDE SEQUENCE [LARGE SCALE GENOMIC DNA]</scope>
    <source>
        <strain evidence="5 6">DSM 1361</strain>
    </source>
</reference>
<dbReference type="PANTHER" id="PTHR44591">
    <property type="entry name" value="STRESS RESPONSE REGULATOR PROTEIN 1"/>
    <property type="match status" value="1"/>
</dbReference>
<name>A0A662ZKD1_9GAMM</name>
<proteinExistence type="predicted"/>